<dbReference type="InterPro" id="IPR027417">
    <property type="entry name" value="P-loop_NTPase"/>
</dbReference>
<evidence type="ECO:0000256" key="8">
    <source>
        <dbReference type="PIRSR" id="PIRSR006809-2"/>
    </source>
</evidence>
<keyword evidence="3 6" id="KW-0547">Nucleotide-binding</keyword>
<dbReference type="InterPro" id="IPR016496">
    <property type="entry name" value="GTPase_HflX"/>
</dbReference>
<dbReference type="STRING" id="465721.ACG33_04375"/>
<accession>A0A127F7D7</accession>
<dbReference type="InterPro" id="IPR006073">
    <property type="entry name" value="GTP-bd"/>
</dbReference>
<feature type="domain" description="Hflx-type G" evidence="10">
    <location>
        <begin position="198"/>
        <end position="364"/>
    </location>
</feature>
<feature type="binding site" evidence="7">
    <location>
        <begin position="317"/>
        <end position="320"/>
    </location>
    <ligand>
        <name>GTP</name>
        <dbReference type="ChEBI" id="CHEBI:37565"/>
    </ligand>
</feature>
<evidence type="ECO:0000256" key="9">
    <source>
        <dbReference type="SAM" id="MobiDB-lite"/>
    </source>
</evidence>
<dbReference type="GO" id="GO:0043022">
    <property type="term" value="F:ribosome binding"/>
    <property type="evidence" value="ECO:0007669"/>
    <property type="project" value="TreeGrafter"/>
</dbReference>
<dbReference type="PANTHER" id="PTHR10229:SF0">
    <property type="entry name" value="GTP-BINDING PROTEIN 6-RELATED"/>
    <property type="match status" value="1"/>
</dbReference>
<dbReference type="Pfam" id="PF16360">
    <property type="entry name" value="GTP-bdg_M"/>
    <property type="match status" value="1"/>
</dbReference>
<comment type="similarity">
    <text evidence="6">Belongs to the TRAFAC class OBG-HflX-like GTPase superfamily. HflX GTPase family.</text>
</comment>
<dbReference type="InterPro" id="IPR025121">
    <property type="entry name" value="GTPase_HflX_N"/>
</dbReference>
<evidence type="ECO:0000256" key="6">
    <source>
        <dbReference type="HAMAP-Rule" id="MF_00900"/>
    </source>
</evidence>
<dbReference type="RefSeq" id="WP_083536445.1">
    <property type="nucleotide sequence ID" value="NZ_CP011971.1"/>
</dbReference>
<evidence type="ECO:0000259" key="10">
    <source>
        <dbReference type="PROSITE" id="PS51705"/>
    </source>
</evidence>
<keyword evidence="4 8" id="KW-0460">Magnesium</keyword>
<evidence type="ECO:0000256" key="7">
    <source>
        <dbReference type="PIRSR" id="PIRSR006809-1"/>
    </source>
</evidence>
<evidence type="ECO:0000313" key="11">
    <source>
        <dbReference type="EMBL" id="AMN46353.1"/>
    </source>
</evidence>
<dbReference type="Pfam" id="PF01926">
    <property type="entry name" value="MMR_HSR1"/>
    <property type="match status" value="1"/>
</dbReference>
<name>A0A127F7D7_STEDE</name>
<dbReference type="FunFam" id="3.40.50.11060:FF:000001">
    <property type="entry name" value="GTPase HflX"/>
    <property type="match status" value="1"/>
</dbReference>
<comment type="function">
    <text evidence="6">GTPase that associates with the 50S ribosomal subunit and may have a role during protein synthesis or ribosome biogenesis.</text>
</comment>
<dbReference type="PATRIC" id="fig|465721.4.peg.935"/>
<dbReference type="InterPro" id="IPR030394">
    <property type="entry name" value="G_HFLX_dom"/>
</dbReference>
<feature type="binding site" evidence="7">
    <location>
        <begin position="204"/>
        <end position="211"/>
    </location>
    <ligand>
        <name>GTP</name>
        <dbReference type="ChEBI" id="CHEBI:37565"/>
    </ligand>
</feature>
<dbReference type="PIRSF" id="PIRSF006809">
    <property type="entry name" value="GTP-binding_hflX_prd"/>
    <property type="match status" value="1"/>
</dbReference>
<feature type="region of interest" description="Disordered" evidence="9">
    <location>
        <begin position="450"/>
        <end position="476"/>
    </location>
</feature>
<evidence type="ECO:0000256" key="4">
    <source>
        <dbReference type="ARBA" id="ARBA00022842"/>
    </source>
</evidence>
<comment type="cofactor">
    <cofactor evidence="8">
        <name>Mg(2+)</name>
        <dbReference type="ChEBI" id="CHEBI:18420"/>
    </cofactor>
</comment>
<reference evidence="11 12" key="1">
    <citation type="submission" date="2015-06" db="EMBL/GenBank/DDBJ databases">
        <title>A Comprehensive Approach to Explore the Metabolic and Phylogenetic Diversity of Bacterial Steroid Degradation in the Environment: Testosterone as an Example.</title>
        <authorList>
            <person name="Yang F.-C."/>
            <person name="Chen Y.-L."/>
            <person name="Yu C.-P."/>
            <person name="Tang S.-L."/>
            <person name="Wang P.-H."/>
            <person name="Ismail W."/>
            <person name="Wang C.-H."/>
            <person name="Yang C.-Y."/>
            <person name="Chiang Y.-R."/>
        </authorList>
    </citation>
    <scope>NUCLEOTIDE SEQUENCE [LARGE SCALE GENOMIC DNA]</scope>
    <source>
        <strain evidence="11 12">DSM 18526</strain>
    </source>
</reference>
<evidence type="ECO:0000256" key="2">
    <source>
        <dbReference type="ARBA" id="ARBA00022723"/>
    </source>
</evidence>
<dbReference type="GO" id="GO:0003924">
    <property type="term" value="F:GTPase activity"/>
    <property type="evidence" value="ECO:0007669"/>
    <property type="project" value="UniProtKB-UniRule"/>
</dbReference>
<keyword evidence="1 6" id="KW-0963">Cytoplasm</keyword>
<keyword evidence="12" id="KW-1185">Reference proteome</keyword>
<dbReference type="AlphaFoldDB" id="A0A127F7D7"/>
<feature type="binding site" evidence="7">
    <location>
        <begin position="342"/>
        <end position="344"/>
    </location>
    <ligand>
        <name>GTP</name>
        <dbReference type="ChEBI" id="CHEBI:37565"/>
    </ligand>
</feature>
<dbReference type="GO" id="GO:0046872">
    <property type="term" value="F:metal ion binding"/>
    <property type="evidence" value="ECO:0007669"/>
    <property type="project" value="UniProtKB-KW"/>
</dbReference>
<dbReference type="FunFam" id="3.40.50.300:FF:000173">
    <property type="entry name" value="GTPase HflX"/>
    <property type="match status" value="1"/>
</dbReference>
<dbReference type="Pfam" id="PF13167">
    <property type="entry name" value="GTP-bdg_N"/>
    <property type="match status" value="1"/>
</dbReference>
<dbReference type="Proteomes" id="UP000070250">
    <property type="component" value="Chromosome"/>
</dbReference>
<dbReference type="Gene3D" id="3.40.50.11060">
    <property type="entry name" value="GTPase HflX, N-terminal domain"/>
    <property type="match status" value="1"/>
</dbReference>
<dbReference type="KEGG" id="sdf:ACG33_04375"/>
<comment type="subcellular location">
    <subcellularLocation>
        <location evidence="6">Cytoplasm</location>
    </subcellularLocation>
    <text evidence="6">May associate with membranes.</text>
</comment>
<dbReference type="Gene3D" id="6.10.250.2860">
    <property type="match status" value="1"/>
</dbReference>
<dbReference type="GO" id="GO:0005737">
    <property type="term" value="C:cytoplasm"/>
    <property type="evidence" value="ECO:0007669"/>
    <property type="project" value="UniProtKB-SubCell"/>
</dbReference>
<dbReference type="GO" id="GO:0005525">
    <property type="term" value="F:GTP binding"/>
    <property type="evidence" value="ECO:0007669"/>
    <property type="project" value="UniProtKB-UniRule"/>
</dbReference>
<evidence type="ECO:0000256" key="3">
    <source>
        <dbReference type="ARBA" id="ARBA00022741"/>
    </source>
</evidence>
<dbReference type="EMBL" id="CP011971">
    <property type="protein sequence ID" value="AMN46353.1"/>
    <property type="molecule type" value="Genomic_DNA"/>
</dbReference>
<organism evidence="11 12">
    <name type="scientific">Steroidobacter denitrificans</name>
    <dbReference type="NCBI Taxonomy" id="465721"/>
    <lineage>
        <taxon>Bacteria</taxon>
        <taxon>Pseudomonadati</taxon>
        <taxon>Pseudomonadota</taxon>
        <taxon>Gammaproteobacteria</taxon>
        <taxon>Steroidobacterales</taxon>
        <taxon>Steroidobacteraceae</taxon>
        <taxon>Steroidobacter</taxon>
    </lineage>
</organism>
<dbReference type="PANTHER" id="PTHR10229">
    <property type="entry name" value="GTP-BINDING PROTEIN HFLX"/>
    <property type="match status" value="1"/>
</dbReference>
<gene>
    <name evidence="6" type="primary">hflX</name>
    <name evidence="11" type="ORF">ACG33_04375</name>
</gene>
<protein>
    <recommendedName>
        <fullName evidence="6">GTPase HflX</fullName>
    </recommendedName>
    <alternativeName>
        <fullName evidence="6">GTP-binding protein HflX</fullName>
    </alternativeName>
</protein>
<feature type="binding site" evidence="8">
    <location>
        <position position="231"/>
    </location>
    <ligand>
        <name>Mg(2+)</name>
        <dbReference type="ChEBI" id="CHEBI:18420"/>
    </ligand>
</feature>
<feature type="binding site" evidence="7">
    <location>
        <begin position="251"/>
        <end position="254"/>
    </location>
    <ligand>
        <name>GTP</name>
        <dbReference type="ChEBI" id="CHEBI:37565"/>
    </ligand>
</feature>
<dbReference type="HAMAP" id="MF_00900">
    <property type="entry name" value="GTPase_HflX"/>
    <property type="match status" value="1"/>
</dbReference>
<dbReference type="Gene3D" id="3.40.50.300">
    <property type="entry name" value="P-loop containing nucleotide triphosphate hydrolases"/>
    <property type="match status" value="1"/>
</dbReference>
<evidence type="ECO:0000313" key="12">
    <source>
        <dbReference type="Proteomes" id="UP000070250"/>
    </source>
</evidence>
<proteinExistence type="inferred from homology"/>
<dbReference type="PROSITE" id="PS51705">
    <property type="entry name" value="G_HFLX"/>
    <property type="match status" value="1"/>
</dbReference>
<dbReference type="OrthoDB" id="9812272at2"/>
<dbReference type="PRINTS" id="PR00326">
    <property type="entry name" value="GTP1OBG"/>
</dbReference>
<dbReference type="NCBIfam" id="NF008280">
    <property type="entry name" value="PRK11058.1"/>
    <property type="match status" value="1"/>
</dbReference>
<dbReference type="InterPro" id="IPR032305">
    <property type="entry name" value="GTP-bd_M"/>
</dbReference>
<dbReference type="CDD" id="cd01878">
    <property type="entry name" value="HflX"/>
    <property type="match status" value="1"/>
</dbReference>
<comment type="subunit">
    <text evidence="6">Monomer. Associates with the 50S ribosomal subunit.</text>
</comment>
<dbReference type="InterPro" id="IPR042108">
    <property type="entry name" value="GTPase_HflX_N_sf"/>
</dbReference>
<evidence type="ECO:0000256" key="1">
    <source>
        <dbReference type="ARBA" id="ARBA00022490"/>
    </source>
</evidence>
<feature type="binding site" evidence="7">
    <location>
        <begin position="229"/>
        <end position="233"/>
    </location>
    <ligand>
        <name>GTP</name>
        <dbReference type="ChEBI" id="CHEBI:37565"/>
    </ligand>
</feature>
<sequence length="476" mass="51675">MFERPRSGERALLVRIGLGAPPGEEELSEFEALARSAGAEVVGVVTGTRRAPDPRLYVGSGKAQEIRTRIEAEGADLAVFDHALSPSQERNLEALLRCRVLDRTGLILDIFAQRARSFEGQLQVELAQLKHLSTRLVRGWSHLERQKGGIGLRGPGETQLETDRRLLGKRIKTLNARLDKVITQRETTRRERRRAEIPTVALVGYTNAGKTTLFNRLTGAQAYAADQLFATLDPAVRRIELADARQALLADTVGFVRELPHELVAAFRSTLQEARQAALLLHVIDAADPNRGERIAQVNQVLADVGAAGLAQIEVYNKADLIGETPRVERDESGDVRRVWLSAQTGAGMPLLVAAIGDFLGPRIVRRRIVLSAGEGRARARFFEAGAVLSESIRADGGSELEVSMPARAFQLLCRTEGLESGLDAADRDIDRDIELDGAVRAAGLDTVVPGSGLDMKGPEPASLERPDAGHAVVHP</sequence>
<keyword evidence="2 8" id="KW-0479">Metal-binding</keyword>
<keyword evidence="5 6" id="KW-0342">GTP-binding</keyword>
<evidence type="ECO:0000256" key="5">
    <source>
        <dbReference type="ARBA" id="ARBA00023134"/>
    </source>
</evidence>
<dbReference type="SUPFAM" id="SSF52540">
    <property type="entry name" value="P-loop containing nucleoside triphosphate hydrolases"/>
    <property type="match status" value="1"/>
</dbReference>
<dbReference type="NCBIfam" id="TIGR03156">
    <property type="entry name" value="GTP_HflX"/>
    <property type="match status" value="1"/>
</dbReference>
<feature type="binding site" evidence="8">
    <location>
        <position position="211"/>
    </location>
    <ligand>
        <name>Mg(2+)</name>
        <dbReference type="ChEBI" id="CHEBI:18420"/>
    </ligand>
</feature>